<dbReference type="PANTHER" id="PTHR39063:SF1">
    <property type="entry name" value="OFD1 CENTRIOLE AND CENTRIOLAR SATELLITE PROTEIN"/>
    <property type="match status" value="1"/>
</dbReference>
<feature type="coiled-coil region" evidence="1">
    <location>
        <begin position="385"/>
        <end position="467"/>
    </location>
</feature>
<feature type="region of interest" description="Disordered" evidence="2">
    <location>
        <begin position="697"/>
        <end position="734"/>
    </location>
</feature>
<keyword evidence="1" id="KW-0175">Coiled coil</keyword>
<feature type="compositionally biased region" description="Basic and acidic residues" evidence="2">
    <location>
        <begin position="930"/>
        <end position="960"/>
    </location>
</feature>
<keyword evidence="3" id="KW-1185">Reference proteome</keyword>
<feature type="coiled-coil region" evidence="1">
    <location>
        <begin position="500"/>
        <end position="552"/>
    </location>
</feature>
<feature type="coiled-coil region" evidence="1">
    <location>
        <begin position="189"/>
        <end position="244"/>
    </location>
</feature>
<dbReference type="RefSeq" id="XP_015264299.1">
    <property type="nucleotide sequence ID" value="XM_015408813.1"/>
</dbReference>
<organism evidence="3 4">
    <name type="scientific">Gekko japonicus</name>
    <name type="common">Schlegel's Japanese gecko</name>
    <dbReference type="NCBI Taxonomy" id="146911"/>
    <lineage>
        <taxon>Eukaryota</taxon>
        <taxon>Metazoa</taxon>
        <taxon>Chordata</taxon>
        <taxon>Craniata</taxon>
        <taxon>Vertebrata</taxon>
        <taxon>Euteleostomi</taxon>
        <taxon>Lepidosauria</taxon>
        <taxon>Squamata</taxon>
        <taxon>Bifurcata</taxon>
        <taxon>Gekkota</taxon>
        <taxon>Gekkonidae</taxon>
        <taxon>Gekkoninae</taxon>
        <taxon>Gekko</taxon>
    </lineage>
</organism>
<feature type="compositionally biased region" description="Polar residues" evidence="2">
    <location>
        <begin position="771"/>
        <end position="792"/>
    </location>
</feature>
<feature type="compositionally biased region" description="Polar residues" evidence="2">
    <location>
        <begin position="832"/>
        <end position="862"/>
    </location>
</feature>
<dbReference type="GeneID" id="107108385"/>
<evidence type="ECO:0000313" key="4">
    <source>
        <dbReference type="RefSeq" id="XP_015264299.1"/>
    </source>
</evidence>
<dbReference type="PANTHER" id="PTHR39063">
    <property type="entry name" value="ORAL-FACIAL-DIGITAL SYNDROME 1 PROTEIN HOMOLOG"/>
    <property type="match status" value="1"/>
</dbReference>
<name>A0ABM1JS62_GEKJA</name>
<evidence type="ECO:0000313" key="3">
    <source>
        <dbReference type="Proteomes" id="UP000694871"/>
    </source>
</evidence>
<reference evidence="4" key="1">
    <citation type="submission" date="2025-08" db="UniProtKB">
        <authorList>
            <consortium name="RefSeq"/>
        </authorList>
    </citation>
    <scope>IDENTIFICATION</scope>
</reference>
<sequence>MSSPEFKVLSQDELRKRLYQTFKNRGVLDTLKTQLRNQLIHELMNPVLSGKIQLQTVPNDCSSLLISASNSLVADHLHRCGYEYSLSVFYPESGLEKNKLIAMQDLLQLMRISPKTDLYKTLISASQKDNARGFLVQVLTELIEHNLCKEMCNAGTQTGPISPYKESIAEKLQLIDEQFAEKYPQHHISESLEVKLVEYRKEIEDQLQAEMAQKLHHFKNVEIAKIKTDERARSQKEISELRREFEKDHQAKSEALTSRERNAIARLQKQQEIDAREIYVQRQSLLKDIETIRSREVELKQRMEAFDLAQKLQESKNKTVEDALHRREVAVKTTEETYDQKLKSELLKYQLELKEEYITRTKKIAEEEKKNKERAVFLHQEAISVESKKEAFKQAVARAKELERELDSVKAQDLLLSKQNQLLTEKLKEVSDYPLLKEEKMKLQVQIKILEQQLEEACSENVQLRDKLTQPSSEYIVLQAELKRVEQARKLEHDESETHKQLLEKQLQNEVDNCVKLKKQLSECENTIRKLNARVEDLKLQLKQTRTALENEVYRNPKPSFVNRSVVDFAGDSTVPRDIYIEGAFLNSLPVTGDIGMENVANLNPRHTRKSTTSPDSDLEFVANTKARIKELEREAEYLEEAYRNYQHRVIQSCVGPAKTQSSSPLSSHQRLWFAQDDLPSQDVAFSHTKSKKYNWTPGNGYQLKNHLTPPQKRAVSSRRLSSTPVSKAKRNISNKLFSEDTGVSCLAASHQGVDQPLSPILRTENPSPPDSASNTSAASSPVPSEQKMSFHQQEDENQNVSDSANPKKHMYEDLESNDSANKYQEDIPEQLESNVSHPSGNIVSGSQGPLSMPPTVTSQQDTSRRELTVVETQRQLEEQEEDEEEKKWEEERRSREERRLREKQAALEREQAELEKLNEEMHIQVSVATKEKTQDEKTKLEESLLKAEDHSGDPLEKYMKMVQQNQEQEIAKKTSKEEDAEVSSERFPGSEREDSFSAAGSLQGEPDEDFW</sequence>
<feature type="region of interest" description="Disordered" evidence="2">
    <location>
        <begin position="755"/>
        <end position="906"/>
    </location>
</feature>
<feature type="compositionally biased region" description="Basic and acidic residues" evidence="2">
    <location>
        <begin position="886"/>
        <end position="906"/>
    </location>
</feature>
<proteinExistence type="predicted"/>
<evidence type="ECO:0000256" key="2">
    <source>
        <dbReference type="SAM" id="MobiDB-lite"/>
    </source>
</evidence>
<dbReference type="InterPro" id="IPR006594">
    <property type="entry name" value="LisH"/>
</dbReference>
<accession>A0ABM1JS62</accession>
<dbReference type="SMART" id="SM00667">
    <property type="entry name" value="LisH"/>
    <property type="match status" value="1"/>
</dbReference>
<gene>
    <name evidence="4" type="primary">OFD1</name>
</gene>
<dbReference type="Pfam" id="PF16045">
    <property type="entry name" value="LisH_2"/>
    <property type="match status" value="1"/>
</dbReference>
<dbReference type="PROSITE" id="PS50896">
    <property type="entry name" value="LISH"/>
    <property type="match status" value="1"/>
</dbReference>
<protein>
    <submittedName>
        <fullName evidence="4">Oral-facial-digital syndrome 1 protein isoform X3</fullName>
    </submittedName>
</protein>
<dbReference type="InterPro" id="IPR055289">
    <property type="entry name" value="OFD1"/>
</dbReference>
<evidence type="ECO:0000256" key="1">
    <source>
        <dbReference type="SAM" id="Coils"/>
    </source>
</evidence>
<dbReference type="Proteomes" id="UP000694871">
    <property type="component" value="Unplaced"/>
</dbReference>
<feature type="coiled-coil region" evidence="1">
    <location>
        <begin position="622"/>
        <end position="649"/>
    </location>
</feature>
<feature type="region of interest" description="Disordered" evidence="2">
    <location>
        <begin position="927"/>
        <end position="1012"/>
    </location>
</feature>